<dbReference type="PRINTS" id="PR00237">
    <property type="entry name" value="GPCRRHODOPSN"/>
</dbReference>
<keyword evidence="9 11" id="KW-0675">Receptor</keyword>
<dbReference type="Pfam" id="PF00001">
    <property type="entry name" value="7tm_1"/>
    <property type="match status" value="1"/>
</dbReference>
<evidence type="ECO:0000256" key="6">
    <source>
        <dbReference type="ARBA" id="ARBA00023040"/>
    </source>
</evidence>
<dbReference type="CDD" id="cd15329">
    <property type="entry name" value="7tmA_5-HT7"/>
    <property type="match status" value="1"/>
</dbReference>
<proteinExistence type="inferred from homology"/>
<evidence type="ECO:0000313" key="15">
    <source>
        <dbReference type="EnsemblMetazoa" id="LLOJ004763-PA"/>
    </source>
</evidence>
<keyword evidence="4 11" id="KW-0812">Transmembrane</keyword>
<organism evidence="15 16">
    <name type="scientific">Lutzomyia longipalpis</name>
    <name type="common">Sand fly</name>
    <dbReference type="NCBI Taxonomy" id="7200"/>
    <lineage>
        <taxon>Eukaryota</taxon>
        <taxon>Metazoa</taxon>
        <taxon>Ecdysozoa</taxon>
        <taxon>Arthropoda</taxon>
        <taxon>Hexapoda</taxon>
        <taxon>Insecta</taxon>
        <taxon>Pterygota</taxon>
        <taxon>Neoptera</taxon>
        <taxon>Endopterygota</taxon>
        <taxon>Diptera</taxon>
        <taxon>Nematocera</taxon>
        <taxon>Psychodoidea</taxon>
        <taxon>Psychodidae</taxon>
        <taxon>Lutzomyia</taxon>
        <taxon>Lutzomyia</taxon>
    </lineage>
</organism>
<evidence type="ECO:0000313" key="16">
    <source>
        <dbReference type="Proteomes" id="UP000092461"/>
    </source>
</evidence>
<dbReference type="GO" id="GO:0071880">
    <property type="term" value="P:adenylate cyclase-activating adrenergic receptor signaling pathway"/>
    <property type="evidence" value="ECO:0007669"/>
    <property type="project" value="TreeGrafter"/>
</dbReference>
<evidence type="ECO:0000256" key="9">
    <source>
        <dbReference type="ARBA" id="ARBA00023170"/>
    </source>
</evidence>
<comment type="similarity">
    <text evidence="2 11">Belongs to the G-protein coupled receptor 1 family.</text>
</comment>
<evidence type="ECO:0000256" key="11">
    <source>
        <dbReference type="RuleBase" id="RU000688"/>
    </source>
</evidence>
<evidence type="ECO:0000256" key="12">
    <source>
        <dbReference type="SAM" id="MobiDB-lite"/>
    </source>
</evidence>
<feature type="transmembrane region" description="Helical" evidence="13">
    <location>
        <begin position="188"/>
        <end position="208"/>
    </location>
</feature>
<dbReference type="EMBL" id="AJWK01014864">
    <property type="status" value="NOT_ANNOTATED_CDS"/>
    <property type="molecule type" value="Genomic_DNA"/>
</dbReference>
<feature type="transmembrane region" description="Helical" evidence="13">
    <location>
        <begin position="109"/>
        <end position="134"/>
    </location>
</feature>
<keyword evidence="5 13" id="KW-1133">Transmembrane helix</keyword>
<dbReference type="EnsemblMetazoa" id="LLOJ004763-RA">
    <property type="protein sequence ID" value="LLOJ004763-PA"/>
    <property type="gene ID" value="LLOJ004763"/>
</dbReference>
<evidence type="ECO:0000256" key="8">
    <source>
        <dbReference type="ARBA" id="ARBA00023157"/>
    </source>
</evidence>
<dbReference type="EMBL" id="AJWK01014860">
    <property type="status" value="NOT_ANNOTATED_CDS"/>
    <property type="molecule type" value="Genomic_DNA"/>
</dbReference>
<feature type="compositionally biased region" description="Basic and acidic residues" evidence="12">
    <location>
        <begin position="267"/>
        <end position="276"/>
    </location>
</feature>
<protein>
    <recommendedName>
        <fullName evidence="14">G-protein coupled receptors family 1 profile domain-containing protein</fullName>
    </recommendedName>
</protein>
<dbReference type="EMBL" id="AJWK01014863">
    <property type="status" value="NOT_ANNOTATED_CDS"/>
    <property type="molecule type" value="Genomic_DNA"/>
</dbReference>
<sequence length="452" mass="48185">MDSTSSPALLDGILTTTAPLLAPNATSSATIASLEAPLLPGSTNTLDAVTTIASAANGTSVTPNDGSPIASIFVSVVLLIVILGTIIGNILVCIAVVKVRKLRRPSNYLIVSLAVSDLCVAVLVMPTALIYEVVDDWPFGTFFCDMWVSFDVLSCAASILNLCAISVDRYWAITKPLEYGVKRTPRRMLLCVALVWLGAACISLPPLLILGNEHGNGNGATPVCRLPKFWLPNIRNSWLLLHPAHGDVVCLLPHLPGGTANSAGREAGADASRESPQRGYAAGEAQGTRGGDGTHWVTASEEATLPIGQGTQSFHNAGNHHVSIHDMLATILHSRPRTALPRRQSPRTKDPLVGLPLARLCELLAEPHHLCHPQQGLPETLPGDPLLPLFQPQCHDARGVLPQPIRGASITACRPRRRRAERTREFSLKSGAMVLPFAAGSHLLGSQCYIRV</sequence>
<dbReference type="PANTHER" id="PTHR24248">
    <property type="entry name" value="ADRENERGIC RECEPTOR-RELATED G-PROTEIN COUPLED RECEPTOR"/>
    <property type="match status" value="1"/>
</dbReference>
<name>A0A1B0CJR0_LUTLO</name>
<evidence type="ECO:0000256" key="13">
    <source>
        <dbReference type="SAM" id="Phobius"/>
    </source>
</evidence>
<comment type="subcellular location">
    <subcellularLocation>
        <location evidence="1">Cell membrane</location>
        <topology evidence="1">Multi-pass membrane protein</topology>
    </subcellularLocation>
</comment>
<dbReference type="GO" id="GO:0005886">
    <property type="term" value="C:plasma membrane"/>
    <property type="evidence" value="ECO:0007669"/>
    <property type="project" value="UniProtKB-SubCell"/>
</dbReference>
<dbReference type="EMBL" id="AJWK01014861">
    <property type="status" value="NOT_ANNOTATED_CDS"/>
    <property type="molecule type" value="Genomic_DNA"/>
</dbReference>
<dbReference type="InterPro" id="IPR017452">
    <property type="entry name" value="GPCR_Rhodpsn_7TM"/>
</dbReference>
<dbReference type="VEuPathDB" id="VectorBase:LLOJ004763"/>
<dbReference type="InterPro" id="IPR000276">
    <property type="entry name" value="GPCR_Rhodpsn"/>
</dbReference>
<dbReference type="PROSITE" id="PS00237">
    <property type="entry name" value="G_PROTEIN_RECEP_F1_1"/>
    <property type="match status" value="1"/>
</dbReference>
<dbReference type="PROSITE" id="PS50262">
    <property type="entry name" value="G_PROTEIN_RECEP_F1_2"/>
    <property type="match status" value="1"/>
</dbReference>
<feature type="region of interest" description="Disordered" evidence="12">
    <location>
        <begin position="261"/>
        <end position="295"/>
    </location>
</feature>
<evidence type="ECO:0000256" key="10">
    <source>
        <dbReference type="ARBA" id="ARBA00023224"/>
    </source>
</evidence>
<dbReference type="Gene3D" id="1.20.1070.10">
    <property type="entry name" value="Rhodopsin 7-helix transmembrane proteins"/>
    <property type="match status" value="1"/>
</dbReference>
<dbReference type="EMBL" id="AJWK01014862">
    <property type="status" value="NOT_ANNOTATED_CDS"/>
    <property type="molecule type" value="Genomic_DNA"/>
</dbReference>
<evidence type="ECO:0000259" key="14">
    <source>
        <dbReference type="PROSITE" id="PS50262"/>
    </source>
</evidence>
<evidence type="ECO:0000256" key="1">
    <source>
        <dbReference type="ARBA" id="ARBA00004651"/>
    </source>
</evidence>
<keyword evidence="7 13" id="KW-0472">Membrane</keyword>
<dbReference type="Proteomes" id="UP000092461">
    <property type="component" value="Unassembled WGS sequence"/>
</dbReference>
<dbReference type="PANTHER" id="PTHR24248:SF199">
    <property type="entry name" value="IP13425P-RELATED"/>
    <property type="match status" value="1"/>
</dbReference>
<accession>A0A1B0CJR0</accession>
<evidence type="ECO:0000256" key="7">
    <source>
        <dbReference type="ARBA" id="ARBA00023136"/>
    </source>
</evidence>
<keyword evidence="16" id="KW-1185">Reference proteome</keyword>
<evidence type="ECO:0000256" key="2">
    <source>
        <dbReference type="ARBA" id="ARBA00010663"/>
    </source>
</evidence>
<dbReference type="VEuPathDB" id="VectorBase:LLONM1_005155"/>
<dbReference type="AlphaFoldDB" id="A0A1B0CJR0"/>
<evidence type="ECO:0000256" key="3">
    <source>
        <dbReference type="ARBA" id="ARBA00022475"/>
    </source>
</evidence>
<keyword evidence="3" id="KW-1003">Cell membrane</keyword>
<feature type="transmembrane region" description="Helical" evidence="13">
    <location>
        <begin position="146"/>
        <end position="167"/>
    </location>
</feature>
<keyword evidence="6 11" id="KW-0297">G-protein coupled receptor</keyword>
<feature type="transmembrane region" description="Helical" evidence="13">
    <location>
        <begin position="69"/>
        <end position="97"/>
    </location>
</feature>
<dbReference type="GO" id="GO:0004993">
    <property type="term" value="F:G protein-coupled serotonin receptor activity"/>
    <property type="evidence" value="ECO:0007669"/>
    <property type="project" value="UniProtKB-ARBA"/>
</dbReference>
<evidence type="ECO:0000256" key="4">
    <source>
        <dbReference type="ARBA" id="ARBA00022692"/>
    </source>
</evidence>
<evidence type="ECO:0000256" key="5">
    <source>
        <dbReference type="ARBA" id="ARBA00022989"/>
    </source>
</evidence>
<dbReference type="SUPFAM" id="SSF81321">
    <property type="entry name" value="Family A G protein-coupled receptor-like"/>
    <property type="match status" value="1"/>
</dbReference>
<feature type="domain" description="G-protein coupled receptors family 1 profile" evidence="14">
    <location>
        <begin position="88"/>
        <end position="224"/>
    </location>
</feature>
<reference evidence="15" key="1">
    <citation type="submission" date="2020-05" db="UniProtKB">
        <authorList>
            <consortium name="EnsemblMetazoa"/>
        </authorList>
    </citation>
    <scope>IDENTIFICATION</scope>
    <source>
        <strain evidence="15">Jacobina</strain>
    </source>
</reference>
<dbReference type="GO" id="GO:0043410">
    <property type="term" value="P:positive regulation of MAPK cascade"/>
    <property type="evidence" value="ECO:0007669"/>
    <property type="project" value="TreeGrafter"/>
</dbReference>
<keyword evidence="8" id="KW-1015">Disulfide bond</keyword>
<keyword evidence="10 11" id="KW-0807">Transducer</keyword>